<name>A0A4C1XHI0_EUMVA</name>
<dbReference type="STRING" id="151549.A0A4C1XHI0"/>
<accession>A0A4C1XHI0</accession>
<comment type="caution">
    <text evidence="5">The sequence shown here is derived from an EMBL/GenBank/DDBJ whole genome shotgun (WGS) entry which is preliminary data.</text>
</comment>
<comment type="subcellular location">
    <subcellularLocation>
        <location evidence="1">Secreted</location>
    </subcellularLocation>
</comment>
<sequence length="413" mass="47094">MGMSRSPGAADTATPPFTTLYKWKQIDFEFPSPMHRRRAIVTGKYIAENVLPLGLEVWGSRVWVTLPSWRRGVPATLATAPRYPTPGHTSPPLTPYPDWQHHRAFGDGKNCSGLVSVFRVSADPCGRLWVLDSGQIDSVDQAKQICPPSVIVFDLNTDEIIARYPIPKKYVLQNSLYSTIIVDTRKRDCSDLHLYIADPWRFGLLVFRESDAKFWRFTHHLFYPDPLASNYSLHGLKFQWSDGIFGLSLSPISDYEDRILFFNSMSSFRHFYVMTSVLRQPSRVSNSVDEFNLIGDSRGEMGQVSTTTIDRRGVMFYGLVTRDTVGCWDTSKPYTEMNRGVVATNPETLVFPNDVKVDSESRQNLWVISNRLPFFQEGPLDSYDYNYRIMFADTGEAVRGTICDPAVQNDWNY</sequence>
<gene>
    <name evidence="5" type="ORF">EVAR_44713_1</name>
</gene>
<evidence type="ECO:0000256" key="1">
    <source>
        <dbReference type="ARBA" id="ARBA00004613"/>
    </source>
</evidence>
<evidence type="ECO:0000313" key="5">
    <source>
        <dbReference type="EMBL" id="GBP62858.1"/>
    </source>
</evidence>
<reference evidence="5 6" key="1">
    <citation type="journal article" date="2019" name="Commun. Biol.">
        <title>The bagworm genome reveals a unique fibroin gene that provides high tensile strength.</title>
        <authorList>
            <person name="Kono N."/>
            <person name="Nakamura H."/>
            <person name="Ohtoshi R."/>
            <person name="Tomita M."/>
            <person name="Numata K."/>
            <person name="Arakawa K."/>
        </authorList>
    </citation>
    <scope>NUCLEOTIDE SEQUENCE [LARGE SCALE GENOMIC DNA]</scope>
</reference>
<comment type="similarity">
    <text evidence="2">Belongs to the major royal jelly protein family.</text>
</comment>
<dbReference type="PRINTS" id="PR01366">
    <property type="entry name" value="ROYALJELLY"/>
</dbReference>
<dbReference type="PANTHER" id="PTHR10009">
    <property type="entry name" value="PROTEIN YELLOW-RELATED"/>
    <property type="match status" value="1"/>
</dbReference>
<protein>
    <submittedName>
        <fullName evidence="5">Protein yellow</fullName>
    </submittedName>
</protein>
<keyword evidence="3" id="KW-0964">Secreted</keyword>
<dbReference type="PANTHER" id="PTHR10009:SF13">
    <property type="entry name" value="DOPAMINECHROME TAUTOMERASE"/>
    <property type="match status" value="1"/>
</dbReference>
<dbReference type="InterPro" id="IPR017996">
    <property type="entry name" value="MRJP/yellow-related"/>
</dbReference>
<proteinExistence type="inferred from homology"/>
<dbReference type="OrthoDB" id="7776143at2759"/>
<dbReference type="Proteomes" id="UP000299102">
    <property type="component" value="Unassembled WGS sequence"/>
</dbReference>
<evidence type="ECO:0000256" key="3">
    <source>
        <dbReference type="ARBA" id="ARBA00022525"/>
    </source>
</evidence>
<evidence type="ECO:0000313" key="6">
    <source>
        <dbReference type="Proteomes" id="UP000299102"/>
    </source>
</evidence>
<organism evidence="5 6">
    <name type="scientific">Eumeta variegata</name>
    <name type="common">Bagworm moth</name>
    <name type="synonym">Eumeta japonica</name>
    <dbReference type="NCBI Taxonomy" id="151549"/>
    <lineage>
        <taxon>Eukaryota</taxon>
        <taxon>Metazoa</taxon>
        <taxon>Ecdysozoa</taxon>
        <taxon>Arthropoda</taxon>
        <taxon>Hexapoda</taxon>
        <taxon>Insecta</taxon>
        <taxon>Pterygota</taxon>
        <taxon>Neoptera</taxon>
        <taxon>Endopterygota</taxon>
        <taxon>Lepidoptera</taxon>
        <taxon>Glossata</taxon>
        <taxon>Ditrysia</taxon>
        <taxon>Tineoidea</taxon>
        <taxon>Psychidae</taxon>
        <taxon>Oiketicinae</taxon>
        <taxon>Eumeta</taxon>
    </lineage>
</organism>
<dbReference type="InterPro" id="IPR011042">
    <property type="entry name" value="6-blade_b-propeller_TolB-like"/>
</dbReference>
<dbReference type="AlphaFoldDB" id="A0A4C1XHI0"/>
<dbReference type="GO" id="GO:0005576">
    <property type="term" value="C:extracellular region"/>
    <property type="evidence" value="ECO:0007669"/>
    <property type="project" value="UniProtKB-SubCell"/>
</dbReference>
<dbReference type="Gene3D" id="2.120.10.30">
    <property type="entry name" value="TolB, C-terminal domain"/>
    <property type="match status" value="1"/>
</dbReference>
<dbReference type="FunFam" id="2.120.10.30:FF:000045">
    <property type="entry name" value="Blast:Protein yellow"/>
    <property type="match status" value="1"/>
</dbReference>
<evidence type="ECO:0000256" key="4">
    <source>
        <dbReference type="ARBA" id="ARBA00022729"/>
    </source>
</evidence>
<dbReference type="EMBL" id="BGZK01000851">
    <property type="protein sequence ID" value="GBP62858.1"/>
    <property type="molecule type" value="Genomic_DNA"/>
</dbReference>
<dbReference type="SUPFAM" id="SSF101898">
    <property type="entry name" value="NHL repeat"/>
    <property type="match status" value="1"/>
</dbReference>
<keyword evidence="6" id="KW-1185">Reference proteome</keyword>
<keyword evidence="4" id="KW-0732">Signal</keyword>
<dbReference type="Pfam" id="PF03022">
    <property type="entry name" value="MRJP"/>
    <property type="match status" value="1"/>
</dbReference>
<evidence type="ECO:0000256" key="2">
    <source>
        <dbReference type="ARBA" id="ARBA00009127"/>
    </source>
</evidence>